<dbReference type="GeneID" id="111838818"/>
<dbReference type="AlphaFoldDB" id="A0A3B3RPR8"/>
<dbReference type="RefSeq" id="XP_023657937.1">
    <property type="nucleotide sequence ID" value="XM_023802169.2"/>
</dbReference>
<evidence type="ECO:0000313" key="3">
    <source>
        <dbReference type="Proteomes" id="UP000261540"/>
    </source>
</evidence>
<feature type="transmembrane region" description="Helical" evidence="1">
    <location>
        <begin position="12"/>
        <end position="30"/>
    </location>
</feature>
<sequence>MLFRDHPALILSFWRFLFGHWFLTSFLLLLQCTQGDLQRSCSRTVAAKVSDTCQLACHCRPYPPLPPPPPPPPPPRLLVSTVAESIVPQMKPWWKEIAVLGSLGCASGVFLLLTAIICYKAIKRKPQRKEENGASRGEYAMSSRCKKVLDTNNAAV</sequence>
<keyword evidence="1" id="KW-1133">Transmembrane helix</keyword>
<feature type="transmembrane region" description="Helical" evidence="1">
    <location>
        <begin position="97"/>
        <end position="119"/>
    </location>
</feature>
<proteinExistence type="predicted"/>
<evidence type="ECO:0000256" key="1">
    <source>
        <dbReference type="SAM" id="Phobius"/>
    </source>
</evidence>
<dbReference type="Pfam" id="PF16101">
    <property type="entry name" value="PRIMA1"/>
    <property type="match status" value="1"/>
</dbReference>
<organism evidence="2 3">
    <name type="scientific">Paramormyrops kingsleyae</name>
    <dbReference type="NCBI Taxonomy" id="1676925"/>
    <lineage>
        <taxon>Eukaryota</taxon>
        <taxon>Metazoa</taxon>
        <taxon>Chordata</taxon>
        <taxon>Craniata</taxon>
        <taxon>Vertebrata</taxon>
        <taxon>Euteleostomi</taxon>
        <taxon>Actinopterygii</taxon>
        <taxon>Neopterygii</taxon>
        <taxon>Teleostei</taxon>
        <taxon>Osteoglossocephala</taxon>
        <taxon>Osteoglossomorpha</taxon>
        <taxon>Osteoglossiformes</taxon>
        <taxon>Mormyridae</taxon>
        <taxon>Paramormyrops</taxon>
    </lineage>
</organism>
<dbReference type="Ensembl" id="ENSPKIT00000001111.1">
    <property type="protein sequence ID" value="ENSPKIP00000020494.1"/>
    <property type="gene ID" value="ENSPKIG00000005254.1"/>
</dbReference>
<keyword evidence="1" id="KW-0812">Transmembrane</keyword>
<keyword evidence="1" id="KW-0472">Membrane</keyword>
<accession>A0A3B3RPR8</accession>
<dbReference type="OrthoDB" id="8885320at2759"/>
<evidence type="ECO:0000313" key="2">
    <source>
        <dbReference type="Ensembl" id="ENSPKIP00000020494.1"/>
    </source>
</evidence>
<reference evidence="2" key="1">
    <citation type="submission" date="2025-08" db="UniProtKB">
        <authorList>
            <consortium name="Ensembl"/>
        </authorList>
    </citation>
    <scope>IDENTIFICATION</scope>
</reference>
<dbReference type="GeneTree" id="ENSGT00390000006240"/>
<dbReference type="InterPro" id="IPR029659">
    <property type="entry name" value="PRIMA1"/>
</dbReference>
<name>A0A3B3RPR8_9TELE</name>
<keyword evidence="3" id="KW-1185">Reference proteome</keyword>
<protein>
    <submittedName>
        <fullName evidence="2">Proline rich membrane anchor 1</fullName>
    </submittedName>
</protein>
<dbReference type="Proteomes" id="UP000261540">
    <property type="component" value="Unplaced"/>
</dbReference>
<reference evidence="2" key="2">
    <citation type="submission" date="2025-09" db="UniProtKB">
        <authorList>
            <consortium name="Ensembl"/>
        </authorList>
    </citation>
    <scope>IDENTIFICATION</scope>
</reference>